<comment type="caution">
    <text evidence="1">The sequence shown here is derived from an EMBL/GenBank/DDBJ whole genome shotgun (WGS) entry which is preliminary data.</text>
</comment>
<dbReference type="AlphaFoldDB" id="A0AAV4RUV8"/>
<evidence type="ECO:0000313" key="1">
    <source>
        <dbReference type="EMBL" id="GIY26108.1"/>
    </source>
</evidence>
<keyword evidence="2" id="KW-1185">Reference proteome</keyword>
<reference evidence="1 2" key="1">
    <citation type="submission" date="2021-06" db="EMBL/GenBank/DDBJ databases">
        <title>Caerostris extrusa draft genome.</title>
        <authorList>
            <person name="Kono N."/>
            <person name="Arakawa K."/>
        </authorList>
    </citation>
    <scope>NUCLEOTIDE SEQUENCE [LARGE SCALE GENOMIC DNA]</scope>
</reference>
<evidence type="ECO:0000313" key="2">
    <source>
        <dbReference type="Proteomes" id="UP001054945"/>
    </source>
</evidence>
<protein>
    <submittedName>
        <fullName evidence="1">Uncharacterized protein</fullName>
    </submittedName>
</protein>
<dbReference type="Proteomes" id="UP001054945">
    <property type="component" value="Unassembled WGS sequence"/>
</dbReference>
<name>A0AAV4RUV8_CAEEX</name>
<proteinExistence type="predicted"/>
<accession>A0AAV4RUV8</accession>
<sequence>MSMSSYYVYVFLLVCEAFDTECFSQNDHLTNVRIQQLSIPVCTKSYYAIVGGTNPVTRNLEIAHKKLALWRHYSTLNDTSRKHIMDLLMIQLYGGESVDASVDKDPFSDMHC</sequence>
<dbReference type="EMBL" id="BPLR01008628">
    <property type="protein sequence ID" value="GIY26108.1"/>
    <property type="molecule type" value="Genomic_DNA"/>
</dbReference>
<organism evidence="1 2">
    <name type="scientific">Caerostris extrusa</name>
    <name type="common">Bark spider</name>
    <name type="synonym">Caerostris bankana</name>
    <dbReference type="NCBI Taxonomy" id="172846"/>
    <lineage>
        <taxon>Eukaryota</taxon>
        <taxon>Metazoa</taxon>
        <taxon>Ecdysozoa</taxon>
        <taxon>Arthropoda</taxon>
        <taxon>Chelicerata</taxon>
        <taxon>Arachnida</taxon>
        <taxon>Araneae</taxon>
        <taxon>Araneomorphae</taxon>
        <taxon>Entelegynae</taxon>
        <taxon>Araneoidea</taxon>
        <taxon>Araneidae</taxon>
        <taxon>Caerostris</taxon>
    </lineage>
</organism>
<gene>
    <name evidence="1" type="ORF">CEXT_462281</name>
</gene>